<gene>
    <name evidence="2" type="ORF">AM592_03435</name>
</gene>
<proteinExistence type="predicted"/>
<reference evidence="2 3" key="2">
    <citation type="journal article" date="2016" name="Int. J. Syst. Evol. Microbiol.">
        <title>Bacillus gobiensis sp. nov., isolated from a soil sample.</title>
        <authorList>
            <person name="Liu B."/>
            <person name="Liu G.H."/>
            <person name="Cetin S."/>
            <person name="Schumann P."/>
            <person name="Pan Z.Z."/>
            <person name="Chen Q.Q."/>
        </authorList>
    </citation>
    <scope>NUCLEOTIDE SEQUENCE [LARGE SCALE GENOMIC DNA]</scope>
    <source>
        <strain evidence="2 3">FJAT-4402</strain>
    </source>
</reference>
<dbReference type="PATRIC" id="fig|1441095.3.peg.750"/>
<dbReference type="InterPro" id="IPR023577">
    <property type="entry name" value="CYTH_domain"/>
</dbReference>
<dbReference type="InterPro" id="IPR009195">
    <property type="entry name" value="Uncharacterised_YjbK"/>
</dbReference>
<dbReference type="AlphaFoldDB" id="A0A0M4FPE2"/>
<dbReference type="OrthoDB" id="384378at2"/>
<keyword evidence="3" id="KW-1185">Reference proteome</keyword>
<evidence type="ECO:0000313" key="2">
    <source>
        <dbReference type="EMBL" id="ALC80747.1"/>
    </source>
</evidence>
<evidence type="ECO:0000259" key="1">
    <source>
        <dbReference type="PROSITE" id="PS51707"/>
    </source>
</evidence>
<dbReference type="STRING" id="1441095.AM592_03435"/>
<organism evidence="2 3">
    <name type="scientific">Bacillus gobiensis</name>
    <dbReference type="NCBI Taxonomy" id="1441095"/>
    <lineage>
        <taxon>Bacteria</taxon>
        <taxon>Bacillati</taxon>
        <taxon>Bacillota</taxon>
        <taxon>Bacilli</taxon>
        <taxon>Bacillales</taxon>
        <taxon>Bacillaceae</taxon>
        <taxon>Bacillus</taxon>
    </lineage>
</organism>
<protein>
    <recommendedName>
        <fullName evidence="1">CYTH domain-containing protein</fullName>
    </recommendedName>
</protein>
<dbReference type="PIRSF" id="PIRSF012526">
    <property type="entry name" value="CYTH_UCP012526"/>
    <property type="match status" value="1"/>
</dbReference>
<dbReference type="PROSITE" id="PS51707">
    <property type="entry name" value="CYTH"/>
    <property type="match status" value="1"/>
</dbReference>
<name>A0A0M4FPE2_9BACI</name>
<dbReference type="Gene3D" id="2.40.320.10">
    <property type="entry name" value="Hypothetical Protein Pfu-838710-001"/>
    <property type="match status" value="1"/>
</dbReference>
<sequence>MMQELEIEFKNMLTRDEFLRVQSAFAISDKAFFTQENHYFDTPDFRLKQAKSALRIRTKNGQAVLTLKEPAEVGLMETHQEIIDLKQLKEFSIPEGQVKKQLENLGVDIMRIEYFGTLTTSRAEKKLESGVIVLDKSRYINKEDYELEFEVSDYEKGKRDFKDLLSEFQIPVRKTKNKIVRFYEAKMNKQQGEEK</sequence>
<dbReference type="EMBL" id="CP012600">
    <property type="protein sequence ID" value="ALC80747.1"/>
    <property type="molecule type" value="Genomic_DNA"/>
</dbReference>
<dbReference type="RefSeq" id="WP_053602487.1">
    <property type="nucleotide sequence ID" value="NZ_CP012600.1"/>
</dbReference>
<feature type="domain" description="CYTH" evidence="1">
    <location>
        <begin position="4"/>
        <end position="189"/>
    </location>
</feature>
<dbReference type="SMART" id="SM01118">
    <property type="entry name" value="CYTH"/>
    <property type="match status" value="1"/>
</dbReference>
<dbReference type="Proteomes" id="UP000067625">
    <property type="component" value="Chromosome"/>
</dbReference>
<accession>A0A0M4FPE2</accession>
<reference evidence="3" key="1">
    <citation type="submission" date="2015-08" db="EMBL/GenBank/DDBJ databases">
        <title>Genome sequencing project for genomic taxonomy and phylogenomics of Bacillus-like bacteria.</title>
        <authorList>
            <person name="Liu B."/>
            <person name="Wang J."/>
            <person name="Zhu Y."/>
            <person name="Liu G."/>
            <person name="Chen Q."/>
            <person name="Chen Z."/>
            <person name="Lan J."/>
            <person name="Che J."/>
            <person name="Ge C."/>
            <person name="Shi H."/>
            <person name="Pan Z."/>
            <person name="Liu X."/>
        </authorList>
    </citation>
    <scope>NUCLEOTIDE SEQUENCE [LARGE SCALE GENOMIC DNA]</scope>
    <source>
        <strain evidence="3">FJAT-4402</strain>
    </source>
</reference>
<dbReference type="CDD" id="cd07762">
    <property type="entry name" value="CYTH-like_Pase_1"/>
    <property type="match status" value="1"/>
</dbReference>
<evidence type="ECO:0000313" key="3">
    <source>
        <dbReference type="Proteomes" id="UP000067625"/>
    </source>
</evidence>
<dbReference type="SUPFAM" id="SSF55154">
    <property type="entry name" value="CYTH-like phosphatases"/>
    <property type="match status" value="1"/>
</dbReference>
<dbReference type="Pfam" id="PF01928">
    <property type="entry name" value="CYTH"/>
    <property type="match status" value="1"/>
</dbReference>
<dbReference type="InterPro" id="IPR033469">
    <property type="entry name" value="CYTH-like_dom_sf"/>
</dbReference>